<dbReference type="SMART" id="SM00320">
    <property type="entry name" value="WD40"/>
    <property type="match status" value="3"/>
</dbReference>
<evidence type="ECO:0000256" key="3">
    <source>
        <dbReference type="ARBA" id="ARBA00043952"/>
    </source>
</evidence>
<keyword evidence="2" id="KW-0677">Repeat</keyword>
<proteinExistence type="predicted"/>
<dbReference type="PANTHER" id="PTHR46042">
    <property type="entry name" value="DIPHTHINE METHYLTRANSFERASE"/>
    <property type="match status" value="1"/>
</dbReference>
<sequence>MDATLATFDTVETADCVESCPAAGFESSMVVATYQLHKAVEIGEPEDRRSGTLQHFQLSCDAAASTDGANVSVQKLEETTTSSGIFDIKWSTEAMNGKAVLGAATAGGSLELYELVREGNAQTLRHSGLSTDADADSMCLSLDWNNRMHSNAQPSICVSHSDGALSVWDIASQGIVQKAKWRAHDLFGSPIEAWIAAFNCHDPNVLFSGADDAALKGWDLRAGTTAPTFKNVRQYSMGVCSIQFHPHDERLVAVGSYDEQVAIWDHRSMTRPLAVYGAGGGVWRLKWHPAESRKELLLAACMHNGFQLLELAEDQTELRKAASYDRHDSLAYGMDWWLHPAVLQAKAPVVGSASFYDHIFHASSKSGHCWHLHVKDNGYVHAPPAVKQIAGSVILQFASNLSHPPVALRLKAIHSPRHLMQYDRDLDFISSSPSSLYAEDEVLTVKQELASVSGASPTGSSSSNSTLALPSIRDEIQTTLLSAADMDDELFSVYLGTSSSASDAPTGSYLDLYYSTPTTQAPLGFPPSAVSNGLPPSGAGASTTARQSGVKRGYDKMATPSTGNKTSPTAAVATSMLAMRAKSQNPVVHTRTGGNTVNIGRRNAPPATAAGLKHEQEDGNATTPTKKTKVSRERQLKINAASRRCRKKQKLELQFLRTHVVELQVALKDQVNYLQGQLSQQQRAARLSHFVDDSMRKVEEMSSGTRPSPAAMPTAPLVSFSSDLLPFRTEDHSGEDTDGTHSNDPVNHIETDDASSVHTIDPATGYSLSDQRKKELLNIASFVRVNISLESSSFAPEVISCLPIEMDGWQLRLAITEKNYTIHNQKFFPCNVKDMFDFCWETNVAQKISIKHAKKHYVVVTPLDQDVAHVYSKTTGKWSLNVHGVPNVSYNSIVCRRFMPEEQRAIICQQSVLEERDFQDESTLPWLFKRWVVFRPQVQDGVEGTFVEAYRTASYATGRLIYKENKTYDSFCEHLIRRYAESNSLLERMMARDKRFAHAFDASVRSGAEAESATVSDRMIKDLLLF</sequence>
<dbReference type="OrthoDB" id="159517at2759"/>
<dbReference type="GO" id="GO:0061685">
    <property type="term" value="F:diphthine methylesterase activity"/>
    <property type="evidence" value="ECO:0007669"/>
    <property type="project" value="TreeGrafter"/>
</dbReference>
<dbReference type="InterPro" id="IPR001680">
    <property type="entry name" value="WD40_rpt"/>
</dbReference>
<dbReference type="Proteomes" id="UP000688947">
    <property type="component" value="Unassembled WGS sequence"/>
</dbReference>
<comment type="caution">
    <text evidence="6">The sequence shown here is derived from an EMBL/GenBank/DDBJ whole genome shotgun (WGS) entry which is preliminary data.</text>
</comment>
<feature type="region of interest" description="Disordered" evidence="5">
    <location>
        <begin position="728"/>
        <end position="764"/>
    </location>
</feature>
<feature type="repeat" description="WD" evidence="4">
    <location>
        <begin position="232"/>
        <end position="265"/>
    </location>
</feature>
<dbReference type="VEuPathDB" id="FungiDB:PC110_g12529"/>
<evidence type="ECO:0000256" key="2">
    <source>
        <dbReference type="ARBA" id="ARBA00022737"/>
    </source>
</evidence>
<gene>
    <name evidence="6" type="ORF">JG687_00004236</name>
</gene>
<dbReference type="VEuPathDB" id="FungiDB:PC110_g12528"/>
<evidence type="ECO:0000313" key="6">
    <source>
        <dbReference type="EMBL" id="KAG6967504.1"/>
    </source>
</evidence>
<dbReference type="PANTHER" id="PTHR46042:SF1">
    <property type="entry name" value="DIPHTHINE METHYLTRANSFERASE"/>
    <property type="match status" value="1"/>
</dbReference>
<dbReference type="GO" id="GO:0005737">
    <property type="term" value="C:cytoplasm"/>
    <property type="evidence" value="ECO:0007669"/>
    <property type="project" value="TreeGrafter"/>
</dbReference>
<dbReference type="InterPro" id="IPR052415">
    <property type="entry name" value="Diphthine_MTase"/>
</dbReference>
<evidence type="ECO:0000256" key="5">
    <source>
        <dbReference type="SAM" id="MobiDB-lite"/>
    </source>
</evidence>
<feature type="compositionally biased region" description="Basic and acidic residues" evidence="5">
    <location>
        <begin position="728"/>
        <end position="751"/>
    </location>
</feature>
<protein>
    <recommendedName>
        <fullName evidence="8">Guanine nucleotide-binding protein subunit beta-like protein</fullName>
    </recommendedName>
</protein>
<evidence type="ECO:0000313" key="7">
    <source>
        <dbReference type="Proteomes" id="UP000688947"/>
    </source>
</evidence>
<evidence type="ECO:0000256" key="1">
    <source>
        <dbReference type="ARBA" id="ARBA00022574"/>
    </source>
</evidence>
<dbReference type="CDD" id="cd14686">
    <property type="entry name" value="bZIP"/>
    <property type="match status" value="1"/>
</dbReference>
<dbReference type="AlphaFoldDB" id="A0A8T1UTQ8"/>
<dbReference type="EMBL" id="JAENGZ010000142">
    <property type="protein sequence ID" value="KAG6967504.1"/>
    <property type="molecule type" value="Genomic_DNA"/>
</dbReference>
<feature type="region of interest" description="Disordered" evidence="5">
    <location>
        <begin position="530"/>
        <end position="569"/>
    </location>
</feature>
<feature type="region of interest" description="Disordered" evidence="5">
    <location>
        <begin position="581"/>
        <end position="629"/>
    </location>
</feature>
<name>A0A8T1UTQ8_9STRA</name>
<accession>A0A8T1UTQ8</accession>
<dbReference type="PROSITE" id="PS50082">
    <property type="entry name" value="WD_REPEATS_2"/>
    <property type="match status" value="1"/>
</dbReference>
<comment type="pathway">
    <text evidence="3">Protein modification.</text>
</comment>
<keyword evidence="1 4" id="KW-0853">WD repeat</keyword>
<feature type="compositionally biased region" description="Polar residues" evidence="5">
    <location>
        <begin position="559"/>
        <end position="569"/>
    </location>
</feature>
<reference evidence="6" key="1">
    <citation type="submission" date="2021-01" db="EMBL/GenBank/DDBJ databases">
        <title>Phytophthora aleatoria, a newly-described species from Pinus radiata is distinct from Phytophthora cactorum isolates based on comparative genomics.</title>
        <authorList>
            <person name="Mcdougal R."/>
            <person name="Panda P."/>
            <person name="Williams N."/>
            <person name="Studholme D.J."/>
        </authorList>
    </citation>
    <scope>NUCLEOTIDE SEQUENCE</scope>
    <source>
        <strain evidence="6">NZFS 3830</strain>
    </source>
</reference>
<feature type="compositionally biased region" description="Polar residues" evidence="5">
    <location>
        <begin position="582"/>
        <end position="598"/>
    </location>
</feature>
<evidence type="ECO:0000256" key="4">
    <source>
        <dbReference type="PROSITE-ProRule" id="PRU00221"/>
    </source>
</evidence>
<organism evidence="6 7">
    <name type="scientific">Phytophthora cactorum</name>
    <dbReference type="NCBI Taxonomy" id="29920"/>
    <lineage>
        <taxon>Eukaryota</taxon>
        <taxon>Sar</taxon>
        <taxon>Stramenopiles</taxon>
        <taxon>Oomycota</taxon>
        <taxon>Peronosporomycetes</taxon>
        <taxon>Peronosporales</taxon>
        <taxon>Peronosporaceae</taxon>
        <taxon>Phytophthora</taxon>
    </lineage>
</organism>
<evidence type="ECO:0008006" key="8">
    <source>
        <dbReference type="Google" id="ProtNLM"/>
    </source>
</evidence>
<dbReference type="GO" id="GO:0017183">
    <property type="term" value="P:protein histidyl modification to diphthamide"/>
    <property type="evidence" value="ECO:0007669"/>
    <property type="project" value="TreeGrafter"/>
</dbReference>